<proteinExistence type="predicted"/>
<dbReference type="PANTHER" id="PTHR11474">
    <property type="entry name" value="TYROSINASE FAMILY MEMBER"/>
    <property type="match status" value="1"/>
</dbReference>
<reference evidence="5" key="2">
    <citation type="submission" date="2023-05" db="EMBL/GenBank/DDBJ databases">
        <authorList>
            <consortium name="Lawrence Berkeley National Laboratory"/>
            <person name="Steindorff A."/>
            <person name="Hensen N."/>
            <person name="Bonometti L."/>
            <person name="Westerberg I."/>
            <person name="Brannstrom I.O."/>
            <person name="Guillou S."/>
            <person name="Cros-Aarteil S."/>
            <person name="Calhoun S."/>
            <person name="Haridas S."/>
            <person name="Kuo A."/>
            <person name="Mondo S."/>
            <person name="Pangilinan J."/>
            <person name="Riley R."/>
            <person name="Labutti K."/>
            <person name="Andreopoulos B."/>
            <person name="Lipzen A."/>
            <person name="Chen C."/>
            <person name="Yanf M."/>
            <person name="Daum C."/>
            <person name="Ng V."/>
            <person name="Clum A."/>
            <person name="Ohm R."/>
            <person name="Martin F."/>
            <person name="Silar P."/>
            <person name="Natvig D."/>
            <person name="Lalanne C."/>
            <person name="Gautier V."/>
            <person name="Ament-Velasquez S.L."/>
            <person name="Kruys A."/>
            <person name="Hutchinson M.I."/>
            <person name="Powell A.J."/>
            <person name="Barry K."/>
            <person name="Miller A.N."/>
            <person name="Grigoriev I.V."/>
            <person name="Debuchy R."/>
            <person name="Gladieux P."/>
            <person name="Thoren M.H."/>
            <person name="Johannesson H."/>
        </authorList>
    </citation>
    <scope>NUCLEOTIDE SEQUENCE</scope>
    <source>
        <strain evidence="5">CBS 141.50</strain>
    </source>
</reference>
<gene>
    <name evidence="5" type="ORF">C8A04DRAFT_38812</name>
</gene>
<dbReference type="PROSITE" id="PS00498">
    <property type="entry name" value="TYROSINASE_2"/>
    <property type="match status" value="1"/>
</dbReference>
<evidence type="ECO:0000259" key="4">
    <source>
        <dbReference type="PROSITE" id="PS00498"/>
    </source>
</evidence>
<dbReference type="InterPro" id="IPR002227">
    <property type="entry name" value="Tyrosinase_Cu-bd"/>
</dbReference>
<keyword evidence="2" id="KW-0560">Oxidoreductase</keyword>
<dbReference type="EMBL" id="MU853606">
    <property type="protein sequence ID" value="KAK4141768.1"/>
    <property type="molecule type" value="Genomic_DNA"/>
</dbReference>
<comment type="caution">
    <text evidence="5">The sequence shown here is derived from an EMBL/GenBank/DDBJ whole genome shotgun (WGS) entry which is preliminary data.</text>
</comment>
<evidence type="ECO:0000256" key="2">
    <source>
        <dbReference type="ARBA" id="ARBA00023002"/>
    </source>
</evidence>
<dbReference type="GeneID" id="87820966"/>
<dbReference type="GO" id="GO:0016491">
    <property type="term" value="F:oxidoreductase activity"/>
    <property type="evidence" value="ECO:0007669"/>
    <property type="project" value="UniProtKB-KW"/>
</dbReference>
<dbReference type="InterPro" id="IPR050316">
    <property type="entry name" value="Tyrosinase/Hemocyanin"/>
</dbReference>
<feature type="chain" id="PRO_5043005091" evidence="3">
    <location>
        <begin position="19"/>
        <end position="407"/>
    </location>
</feature>
<evidence type="ECO:0000313" key="5">
    <source>
        <dbReference type="EMBL" id="KAK4141768.1"/>
    </source>
</evidence>
<protein>
    <submittedName>
        <fullName evidence="5">Tyrosinase</fullName>
    </submittedName>
</protein>
<name>A0AAN6UYV3_9PEZI</name>
<keyword evidence="3" id="KW-0732">Signal</keyword>
<dbReference type="PANTHER" id="PTHR11474:SF125">
    <property type="entry name" value="N-ACETYL-6-HYDROXYTRYPTOPHAN OXIDASE IVOB-RELATED"/>
    <property type="match status" value="1"/>
</dbReference>
<accession>A0AAN6UYV3</accession>
<keyword evidence="1" id="KW-0479">Metal-binding</keyword>
<dbReference type="InterPro" id="IPR008922">
    <property type="entry name" value="Di-copper_centre_dom_sf"/>
</dbReference>
<dbReference type="Gene3D" id="1.10.1280.10">
    <property type="entry name" value="Di-copper center containing domain from catechol oxidase"/>
    <property type="match status" value="1"/>
</dbReference>
<dbReference type="RefSeq" id="XP_062635139.1">
    <property type="nucleotide sequence ID" value="XM_062784353.1"/>
</dbReference>
<evidence type="ECO:0000256" key="3">
    <source>
        <dbReference type="SAM" id="SignalP"/>
    </source>
</evidence>
<dbReference type="PROSITE" id="PS51257">
    <property type="entry name" value="PROKAR_LIPOPROTEIN"/>
    <property type="match status" value="1"/>
</dbReference>
<dbReference type="AlphaFoldDB" id="A0AAN6UYV3"/>
<organism evidence="5 6">
    <name type="scientific">Dichotomopilus funicola</name>
    <dbReference type="NCBI Taxonomy" id="1934379"/>
    <lineage>
        <taxon>Eukaryota</taxon>
        <taxon>Fungi</taxon>
        <taxon>Dikarya</taxon>
        <taxon>Ascomycota</taxon>
        <taxon>Pezizomycotina</taxon>
        <taxon>Sordariomycetes</taxon>
        <taxon>Sordariomycetidae</taxon>
        <taxon>Sordariales</taxon>
        <taxon>Chaetomiaceae</taxon>
        <taxon>Dichotomopilus</taxon>
    </lineage>
</organism>
<dbReference type="Pfam" id="PF00264">
    <property type="entry name" value="Tyrosinase"/>
    <property type="match status" value="1"/>
</dbReference>
<dbReference type="GO" id="GO:0046872">
    <property type="term" value="F:metal ion binding"/>
    <property type="evidence" value="ECO:0007669"/>
    <property type="project" value="UniProtKB-KW"/>
</dbReference>
<evidence type="ECO:0000313" key="6">
    <source>
        <dbReference type="Proteomes" id="UP001302676"/>
    </source>
</evidence>
<sequence>MKVTALLQTALLATAAMGACVQERADDDLTESPELRDLFEQAKNRVLEELGANAKKLRSRGGKPKCTADNLIFRKEYGSLSTSERQAYVNAVKCLQKLPPRTPASVAPGAKSRFDDFVVTHIQQTLSIHYSGVFQPWHRWFVYQYEKALRDECGYTGYQPYWDWPLYARAPQDSPLFNGDPYSLGGNGEYTPHDGPVIVPPPGVGGGNIQLPPGEGGGVVTTGPFANMTVNLGPVGGLADTAPGPDGGLGYNPRPLKRDLGGAMNTRYANYTTVLNMLRTPSVDAYRLISEGVPYTIEIGPHGGIHYTIGGDPGGDLFTSPGDPAFWVHHGQMDRLWAVWQALDPTTARKRYSELGQGNYAHMTWANDPASRLVNMSDTLDMGYAGESAAIWQVMSTTGGDLCYYYL</sequence>
<dbReference type="Proteomes" id="UP001302676">
    <property type="component" value="Unassembled WGS sequence"/>
</dbReference>
<feature type="signal peptide" evidence="3">
    <location>
        <begin position="1"/>
        <end position="18"/>
    </location>
</feature>
<feature type="domain" description="Tyrosinase copper-binding" evidence="4">
    <location>
        <begin position="323"/>
        <end position="334"/>
    </location>
</feature>
<reference evidence="5" key="1">
    <citation type="journal article" date="2023" name="Mol. Phylogenet. Evol.">
        <title>Genome-scale phylogeny and comparative genomics of the fungal order Sordariales.</title>
        <authorList>
            <person name="Hensen N."/>
            <person name="Bonometti L."/>
            <person name="Westerberg I."/>
            <person name="Brannstrom I.O."/>
            <person name="Guillou S."/>
            <person name="Cros-Aarteil S."/>
            <person name="Calhoun S."/>
            <person name="Haridas S."/>
            <person name="Kuo A."/>
            <person name="Mondo S."/>
            <person name="Pangilinan J."/>
            <person name="Riley R."/>
            <person name="LaButti K."/>
            <person name="Andreopoulos B."/>
            <person name="Lipzen A."/>
            <person name="Chen C."/>
            <person name="Yan M."/>
            <person name="Daum C."/>
            <person name="Ng V."/>
            <person name="Clum A."/>
            <person name="Steindorff A."/>
            <person name="Ohm R.A."/>
            <person name="Martin F."/>
            <person name="Silar P."/>
            <person name="Natvig D.O."/>
            <person name="Lalanne C."/>
            <person name="Gautier V."/>
            <person name="Ament-Velasquez S.L."/>
            <person name="Kruys A."/>
            <person name="Hutchinson M.I."/>
            <person name="Powell A.J."/>
            <person name="Barry K."/>
            <person name="Miller A.N."/>
            <person name="Grigoriev I.V."/>
            <person name="Debuchy R."/>
            <person name="Gladieux P."/>
            <person name="Hiltunen Thoren M."/>
            <person name="Johannesson H."/>
        </authorList>
    </citation>
    <scope>NUCLEOTIDE SEQUENCE</scope>
    <source>
        <strain evidence="5">CBS 141.50</strain>
    </source>
</reference>
<evidence type="ECO:0000256" key="1">
    <source>
        <dbReference type="ARBA" id="ARBA00022723"/>
    </source>
</evidence>
<dbReference type="SUPFAM" id="SSF48056">
    <property type="entry name" value="Di-copper centre-containing domain"/>
    <property type="match status" value="1"/>
</dbReference>
<keyword evidence="6" id="KW-1185">Reference proteome</keyword>
<dbReference type="PRINTS" id="PR00092">
    <property type="entry name" value="TYROSINASE"/>
</dbReference>